<evidence type="ECO:0008006" key="9">
    <source>
        <dbReference type="Google" id="ProtNLM"/>
    </source>
</evidence>
<accession>C9ZK85</accession>
<dbReference type="KEGG" id="tbg:TbgDal_III1875"/>
<dbReference type="Pfam" id="PF04133">
    <property type="entry name" value="Vps55"/>
    <property type="match status" value="1"/>
</dbReference>
<gene>
    <name evidence="7" type="ORF">TbgDal_III1875</name>
</gene>
<feature type="transmembrane region" description="Helical" evidence="6">
    <location>
        <begin position="93"/>
        <end position="117"/>
    </location>
</feature>
<evidence type="ECO:0000256" key="3">
    <source>
        <dbReference type="ARBA" id="ARBA00022692"/>
    </source>
</evidence>
<sequence length="157" mass="16756">EKSTLIVVKRNCGDFFFLRWGVKIVGQIMAALLPLVLSASLVVVAVVLSILACTVVAGSNVLPLFSLLLSFITPLPFLFFWRSESTFDDDGEINGFVVFLSGALAVSAPSLSIVLYHTGHSSLGAFLLSLGSQVTLLGAAAFLQSGERQDEEGNYDL</sequence>
<dbReference type="GeneID" id="23858960"/>
<keyword evidence="5 6" id="KW-0472">Membrane</keyword>
<dbReference type="EMBL" id="FN554966">
    <property type="protein sequence ID" value="CBH09849.1"/>
    <property type="molecule type" value="Genomic_DNA"/>
</dbReference>
<dbReference type="PANTHER" id="PTHR12050">
    <property type="entry name" value="LEPTIN RECEPTOR-RELATED"/>
    <property type="match status" value="1"/>
</dbReference>
<dbReference type="PANTHER" id="PTHR12050:SF0">
    <property type="entry name" value="RH04491P"/>
    <property type="match status" value="1"/>
</dbReference>
<evidence type="ECO:0000256" key="6">
    <source>
        <dbReference type="SAM" id="Phobius"/>
    </source>
</evidence>
<feature type="transmembrane region" description="Helical" evidence="6">
    <location>
        <begin position="28"/>
        <end position="57"/>
    </location>
</feature>
<evidence type="ECO:0000313" key="8">
    <source>
        <dbReference type="Proteomes" id="UP000002316"/>
    </source>
</evidence>
<comment type="similarity">
    <text evidence="2">Belongs to the OB-RGRP/VPS55 family.</text>
</comment>
<keyword evidence="4 6" id="KW-1133">Transmembrane helix</keyword>
<protein>
    <recommendedName>
        <fullName evidence="9">Vacuolar protein sorting 55</fullName>
    </recommendedName>
</protein>
<proteinExistence type="inferred from homology"/>
<organism evidence="7 8">
    <name type="scientific">Trypanosoma brucei gambiense (strain MHOM/CI/86/DAL972)</name>
    <dbReference type="NCBI Taxonomy" id="679716"/>
    <lineage>
        <taxon>Eukaryota</taxon>
        <taxon>Discoba</taxon>
        <taxon>Euglenozoa</taxon>
        <taxon>Kinetoplastea</taxon>
        <taxon>Metakinetoplastina</taxon>
        <taxon>Trypanosomatida</taxon>
        <taxon>Trypanosomatidae</taxon>
        <taxon>Trypanosoma</taxon>
    </lineage>
</organism>
<evidence type="ECO:0000256" key="2">
    <source>
        <dbReference type="ARBA" id="ARBA00005645"/>
    </source>
</evidence>
<evidence type="ECO:0000256" key="4">
    <source>
        <dbReference type="ARBA" id="ARBA00022989"/>
    </source>
</evidence>
<feature type="transmembrane region" description="Helical" evidence="6">
    <location>
        <begin position="63"/>
        <end position="81"/>
    </location>
</feature>
<dbReference type="GO" id="GO:0032511">
    <property type="term" value="P:late endosome to vacuole transport via multivesicular body sorting pathway"/>
    <property type="evidence" value="ECO:0007669"/>
    <property type="project" value="TreeGrafter"/>
</dbReference>
<dbReference type="GO" id="GO:0005768">
    <property type="term" value="C:endosome"/>
    <property type="evidence" value="ECO:0007669"/>
    <property type="project" value="TreeGrafter"/>
</dbReference>
<reference evidence="8" key="1">
    <citation type="journal article" date="2010" name="PLoS Negl. Trop. Dis.">
        <title>The genome sequence of Trypanosoma brucei gambiense, causative agent of chronic human african trypanosomiasis.</title>
        <authorList>
            <person name="Jackson A.P."/>
            <person name="Sanders M."/>
            <person name="Berry A."/>
            <person name="McQuillan J."/>
            <person name="Aslett M.A."/>
            <person name="Quail M.A."/>
            <person name="Chukualim B."/>
            <person name="Capewell P."/>
            <person name="MacLeod A."/>
            <person name="Melville S.E."/>
            <person name="Gibson W."/>
            <person name="Barry J.D."/>
            <person name="Berriman M."/>
            <person name="Hertz-Fowler C."/>
        </authorList>
    </citation>
    <scope>NUCLEOTIDE SEQUENCE [LARGE SCALE GENOMIC DNA]</scope>
    <source>
        <strain evidence="8">MHOM/CI/86/DAL972</strain>
    </source>
</reference>
<comment type="subcellular location">
    <subcellularLocation>
        <location evidence="1">Membrane</location>
        <topology evidence="1">Multi-pass membrane protein</topology>
    </subcellularLocation>
</comment>
<dbReference type="InterPro" id="IPR007262">
    <property type="entry name" value="Vps55/LEPROT"/>
</dbReference>
<keyword evidence="3 6" id="KW-0812">Transmembrane</keyword>
<feature type="transmembrane region" description="Helical" evidence="6">
    <location>
        <begin position="123"/>
        <end position="143"/>
    </location>
</feature>
<name>C9ZK85_TRYB9</name>
<dbReference type="AlphaFoldDB" id="C9ZK85"/>
<dbReference type="Proteomes" id="UP000002316">
    <property type="component" value="Chromosome 3"/>
</dbReference>
<dbReference type="RefSeq" id="XP_011772142.1">
    <property type="nucleotide sequence ID" value="XM_011773840.1"/>
</dbReference>
<dbReference type="GO" id="GO:0016020">
    <property type="term" value="C:membrane"/>
    <property type="evidence" value="ECO:0007669"/>
    <property type="project" value="UniProtKB-SubCell"/>
</dbReference>
<evidence type="ECO:0000313" key="7">
    <source>
        <dbReference type="EMBL" id="CBH09849.1"/>
    </source>
</evidence>
<feature type="non-terminal residue" evidence="7">
    <location>
        <position position="1"/>
    </location>
</feature>
<evidence type="ECO:0000256" key="1">
    <source>
        <dbReference type="ARBA" id="ARBA00004141"/>
    </source>
</evidence>
<evidence type="ECO:0000256" key="5">
    <source>
        <dbReference type="ARBA" id="ARBA00023136"/>
    </source>
</evidence>